<dbReference type="PANTHER" id="PTHR43731">
    <property type="entry name" value="RHOMBOID PROTEASE"/>
    <property type="match status" value="1"/>
</dbReference>
<evidence type="ECO:0000313" key="7">
    <source>
        <dbReference type="EMBL" id="RJP19592.1"/>
    </source>
</evidence>
<dbReference type="Gene3D" id="1.25.40.10">
    <property type="entry name" value="Tetratricopeptide repeat domain"/>
    <property type="match status" value="1"/>
</dbReference>
<keyword evidence="2 5" id="KW-0812">Transmembrane</keyword>
<keyword evidence="4 5" id="KW-0472">Membrane</keyword>
<comment type="subcellular location">
    <subcellularLocation>
        <location evidence="1">Membrane</location>
        <topology evidence="1">Multi-pass membrane protein</topology>
    </subcellularLocation>
</comment>
<feature type="transmembrane region" description="Helical" evidence="5">
    <location>
        <begin position="119"/>
        <end position="140"/>
    </location>
</feature>
<accession>A0A3A4NKG8</accession>
<protein>
    <submittedName>
        <fullName evidence="7">Rhomboid family intramembrane serine protease</fullName>
    </submittedName>
</protein>
<reference evidence="7 8" key="1">
    <citation type="journal article" date="2017" name="ISME J.">
        <title>Energy and carbon metabolisms in a deep terrestrial subsurface fluid microbial community.</title>
        <authorList>
            <person name="Momper L."/>
            <person name="Jungbluth S.P."/>
            <person name="Lee M.D."/>
            <person name="Amend J.P."/>
        </authorList>
    </citation>
    <scope>NUCLEOTIDE SEQUENCE [LARGE SCALE GENOMIC DNA]</scope>
    <source>
        <strain evidence="7">SURF_5</strain>
    </source>
</reference>
<dbReference type="InterPro" id="IPR011990">
    <property type="entry name" value="TPR-like_helical_dom_sf"/>
</dbReference>
<evidence type="ECO:0000256" key="3">
    <source>
        <dbReference type="ARBA" id="ARBA00022989"/>
    </source>
</evidence>
<comment type="caution">
    <text evidence="7">The sequence shown here is derived from an EMBL/GenBank/DDBJ whole genome shotgun (WGS) entry which is preliminary data.</text>
</comment>
<dbReference type="GO" id="GO:0004252">
    <property type="term" value="F:serine-type endopeptidase activity"/>
    <property type="evidence" value="ECO:0007669"/>
    <property type="project" value="InterPro"/>
</dbReference>
<dbReference type="SUPFAM" id="SSF48452">
    <property type="entry name" value="TPR-like"/>
    <property type="match status" value="1"/>
</dbReference>
<evidence type="ECO:0000256" key="2">
    <source>
        <dbReference type="ARBA" id="ARBA00022692"/>
    </source>
</evidence>
<dbReference type="EMBL" id="QZKU01000087">
    <property type="protein sequence ID" value="RJP19592.1"/>
    <property type="molecule type" value="Genomic_DNA"/>
</dbReference>
<dbReference type="Pfam" id="PF01694">
    <property type="entry name" value="Rhomboid"/>
    <property type="match status" value="1"/>
</dbReference>
<keyword evidence="7" id="KW-0378">Hydrolase</keyword>
<dbReference type="AlphaFoldDB" id="A0A3A4NKG8"/>
<evidence type="ECO:0000259" key="6">
    <source>
        <dbReference type="Pfam" id="PF01694"/>
    </source>
</evidence>
<dbReference type="Gene3D" id="1.20.1540.10">
    <property type="entry name" value="Rhomboid-like"/>
    <property type="match status" value="1"/>
</dbReference>
<feature type="transmembrane region" description="Helical" evidence="5">
    <location>
        <begin position="92"/>
        <end position="113"/>
    </location>
</feature>
<dbReference type="GO" id="GO:0016020">
    <property type="term" value="C:membrane"/>
    <property type="evidence" value="ECO:0007669"/>
    <property type="project" value="UniProtKB-SubCell"/>
</dbReference>
<evidence type="ECO:0000313" key="8">
    <source>
        <dbReference type="Proteomes" id="UP000265882"/>
    </source>
</evidence>
<dbReference type="PANTHER" id="PTHR43731:SF26">
    <property type="entry name" value="RHOMBOID-LIKE PROTEIN 10, CHLOROPLASTIC"/>
    <property type="match status" value="1"/>
</dbReference>
<dbReference type="InterPro" id="IPR035952">
    <property type="entry name" value="Rhomboid-like_sf"/>
</dbReference>
<feature type="transmembrane region" description="Helical" evidence="5">
    <location>
        <begin position="56"/>
        <end position="80"/>
    </location>
</feature>
<gene>
    <name evidence="7" type="ORF">C4520_12670</name>
</gene>
<evidence type="ECO:0000256" key="5">
    <source>
        <dbReference type="SAM" id="Phobius"/>
    </source>
</evidence>
<dbReference type="GO" id="GO:0006508">
    <property type="term" value="P:proteolysis"/>
    <property type="evidence" value="ECO:0007669"/>
    <property type="project" value="UniProtKB-KW"/>
</dbReference>
<sequence length="409" mass="45926">MILPYKIETEIERFPLFTYLIIIANAAVFGVLLFYPDPVRELIYYDYGFIPERFDSLSLFTCMFIHSGWLHVLGNMYFLWLFGRAVEQRFKTLPCALLYFSSGIAGGLLYAGFTPSYAADIPCVGASGAIAGLLGAYAASFPGDKVDCLYFSFILRYGTKITFPTILFLGWWFILQLINAMWSPPFSGDSAIAFWAHIGGFGFGAIVPLLLSYSASVTSSIRRQKVVAALDEYSDFLGQNKFEEAAKKLKEALKVDPRDPLVLIEFGKTEMRRKRADEGRKWFERAFEAAIRKKDDAKAVSSYLALAATGENRPDNSRRLVIGRRFARLKKYGHALGIMADAFRPSAEPRGLDLLLYEMGDIFAGPLNDYGRAHAAFSLLKELFPHSPRSLDAEYRLRKLRAQGKAVFG</sequence>
<feature type="transmembrane region" description="Helical" evidence="5">
    <location>
        <begin position="16"/>
        <end position="36"/>
    </location>
</feature>
<dbReference type="Proteomes" id="UP000265882">
    <property type="component" value="Unassembled WGS sequence"/>
</dbReference>
<keyword evidence="3 5" id="KW-1133">Transmembrane helix</keyword>
<proteinExistence type="predicted"/>
<evidence type="ECO:0000256" key="1">
    <source>
        <dbReference type="ARBA" id="ARBA00004141"/>
    </source>
</evidence>
<name>A0A3A4NKG8_ABYX5</name>
<dbReference type="SUPFAM" id="SSF144091">
    <property type="entry name" value="Rhomboid-like"/>
    <property type="match status" value="1"/>
</dbReference>
<organism evidence="7 8">
    <name type="scientific">Abyssobacteria bacterium (strain SURF_5)</name>
    <dbReference type="NCBI Taxonomy" id="2093360"/>
    <lineage>
        <taxon>Bacteria</taxon>
        <taxon>Pseudomonadati</taxon>
        <taxon>Candidatus Hydrogenedentota</taxon>
        <taxon>Candidatus Abyssobacteria</taxon>
    </lineage>
</organism>
<feature type="domain" description="Peptidase S54 rhomboid" evidence="6">
    <location>
        <begin position="58"/>
        <end position="213"/>
    </location>
</feature>
<keyword evidence="7" id="KW-0645">Protease</keyword>
<feature type="transmembrane region" description="Helical" evidence="5">
    <location>
        <begin position="194"/>
        <end position="215"/>
    </location>
</feature>
<feature type="transmembrane region" description="Helical" evidence="5">
    <location>
        <begin position="161"/>
        <end position="182"/>
    </location>
</feature>
<dbReference type="InterPro" id="IPR022764">
    <property type="entry name" value="Peptidase_S54_rhomboid_dom"/>
</dbReference>
<dbReference type="InterPro" id="IPR050925">
    <property type="entry name" value="Rhomboid_protease_S54"/>
</dbReference>
<evidence type="ECO:0000256" key="4">
    <source>
        <dbReference type="ARBA" id="ARBA00023136"/>
    </source>
</evidence>